<evidence type="ECO:0000256" key="10">
    <source>
        <dbReference type="ARBA" id="ARBA00023159"/>
    </source>
</evidence>
<protein>
    <recommendedName>
        <fullName evidence="12">Regulatory protein E2</fullName>
    </recommendedName>
</protein>
<dbReference type="InterPro" id="IPR042504">
    <property type="entry name" value="Regulatory_protein_E2_N_2"/>
</dbReference>
<keyword evidence="9 12" id="KW-0238">DNA-binding</keyword>
<gene>
    <name evidence="12 16" type="primary">E2</name>
</gene>
<evidence type="ECO:0000256" key="9">
    <source>
        <dbReference type="ARBA" id="ARBA00023125"/>
    </source>
</evidence>
<keyword evidence="10 12" id="KW-0010">Activator</keyword>
<comment type="subunit">
    <text evidence="12">Binds DNA as homodimer. Interacts with protein E1; this interaction greatly increases E1 DNA-binding activity. Interacts with protein L1; this interaction enhances E2-dependent replication and transcription activation. Interacts with protein L2; this interaction inhibits E2 transcriptional activity but not DNA replication function E2. Interacts with protein E7; this interaction inhibits E7 oncogenic activity. Interacts with host TAF1; this interaction modulates E2-dependent transcriptional regulation. Interacts with host BRD4; this interaction mediates E2 transcriptional activation function. Additionally, the interaction with host BRD4 on mitotic chromosomes mediates tethering of the viral genome. Interacts with host TOPBP1; this interaction is required for optimal viral DNA replication.</text>
</comment>
<dbReference type="Gene3D" id="1.10.287.30">
    <property type="entry name" value="E2 (early) protein, N terminal domain, subdomain 1"/>
    <property type="match status" value="1"/>
</dbReference>
<feature type="region of interest" description="Disordered" evidence="13">
    <location>
        <begin position="196"/>
        <end position="317"/>
    </location>
</feature>
<dbReference type="InterPro" id="IPR036050">
    <property type="entry name" value="Regulatory_protein_E2_N"/>
</dbReference>
<dbReference type="Pfam" id="PF00508">
    <property type="entry name" value="PPV_E2_N"/>
    <property type="match status" value="1"/>
</dbReference>
<keyword evidence="11 12" id="KW-0804">Transcription</keyword>
<evidence type="ECO:0000256" key="2">
    <source>
        <dbReference type="ARBA" id="ARBA00007794"/>
    </source>
</evidence>
<dbReference type="InterPro" id="IPR001866">
    <property type="entry name" value="PPV_E2_N"/>
</dbReference>
<feature type="domain" description="Papillomavirus E2 C-terminal" evidence="15">
    <location>
        <begin position="334"/>
        <end position="411"/>
    </location>
</feature>
<evidence type="ECO:0000256" key="6">
    <source>
        <dbReference type="ARBA" id="ARBA00022562"/>
    </source>
</evidence>
<comment type="caution">
    <text evidence="12">Lacks conserved residue(s) required for the propagation of feature annotation.</text>
</comment>
<dbReference type="SUPFAM" id="SSF54957">
    <property type="entry name" value="Viral DNA-binding domain"/>
    <property type="match status" value="1"/>
</dbReference>
<dbReference type="InterPro" id="IPR012677">
    <property type="entry name" value="Nucleotide-bd_a/b_plait_sf"/>
</dbReference>
<evidence type="ECO:0000259" key="15">
    <source>
        <dbReference type="Pfam" id="PF00511"/>
    </source>
</evidence>
<keyword evidence="3 12" id="KW-0678">Repressor</keyword>
<evidence type="ECO:0000256" key="12">
    <source>
        <dbReference type="HAMAP-Rule" id="MF_04001"/>
    </source>
</evidence>
<dbReference type="SUPFAM" id="SSF51332">
    <property type="entry name" value="E2 regulatory, transactivation domain"/>
    <property type="match status" value="1"/>
</dbReference>
<evidence type="ECO:0000256" key="5">
    <source>
        <dbReference type="ARBA" id="ARBA00022553"/>
    </source>
</evidence>
<dbReference type="GO" id="GO:0006275">
    <property type="term" value="P:regulation of DNA replication"/>
    <property type="evidence" value="ECO:0007669"/>
    <property type="project" value="UniProtKB-UniRule"/>
</dbReference>
<evidence type="ECO:0000256" key="4">
    <source>
        <dbReference type="ARBA" id="ARBA00022518"/>
    </source>
</evidence>
<keyword evidence="5 12" id="KW-0597">Phosphoprotein</keyword>
<evidence type="ECO:0000256" key="3">
    <source>
        <dbReference type="ARBA" id="ARBA00022491"/>
    </source>
</evidence>
<evidence type="ECO:0000256" key="11">
    <source>
        <dbReference type="ARBA" id="ARBA00023163"/>
    </source>
</evidence>
<reference evidence="16 17" key="1">
    <citation type="submission" date="2016-04" db="EMBL/GenBank/DDBJ databases">
        <title>Novel Bovine Papillomavirus Type Discovery Using Rolling Circle Amplification Coupled to Next Generation Sequencing.</title>
        <authorList>
            <person name="da Silva F.R.C."/>
            <person name="Cibulski S.P."/>
            <person name="Daudt C."/>
            <person name="Weber M.N."/>
            <person name="Guimaraes L.L.B."/>
            <person name="Streck A.F."/>
            <person name="Mayer F.Q."/>
            <person name="Roehe P.M."/>
            <person name="Canal C.W."/>
        </authorList>
    </citation>
    <scope>NUCLEOTIDE SEQUENCE [LARGE SCALE GENOMIC DNA]</scope>
    <source>
        <strain evidence="16">04AC14</strain>
    </source>
</reference>
<dbReference type="GO" id="GO:0006351">
    <property type="term" value="P:DNA-templated transcription"/>
    <property type="evidence" value="ECO:0007669"/>
    <property type="project" value="UniProtKB-UniRule"/>
</dbReference>
<evidence type="ECO:0000256" key="7">
    <source>
        <dbReference type="ARBA" id="ARBA00022705"/>
    </source>
</evidence>
<dbReference type="GO" id="GO:0003700">
    <property type="term" value="F:DNA-binding transcription factor activity"/>
    <property type="evidence" value="ECO:0007669"/>
    <property type="project" value="UniProtKB-UniRule"/>
</dbReference>
<evidence type="ECO:0000313" key="16">
    <source>
        <dbReference type="EMBL" id="APR72336.1"/>
    </source>
</evidence>
<dbReference type="GO" id="GO:0000166">
    <property type="term" value="F:nucleotide binding"/>
    <property type="evidence" value="ECO:0007669"/>
    <property type="project" value="UniProtKB-UniRule"/>
</dbReference>
<comment type="subcellular location">
    <subcellularLocation>
        <location evidence="1 12">Host nucleus</location>
    </subcellularLocation>
</comment>
<evidence type="ECO:0000256" key="13">
    <source>
        <dbReference type="SAM" id="MobiDB-lite"/>
    </source>
</evidence>
<keyword evidence="4 12" id="KW-0244">Early protein</keyword>
<dbReference type="EMBL" id="KX098515">
    <property type="protein sequence ID" value="APR72336.1"/>
    <property type="molecule type" value="Genomic_DNA"/>
</dbReference>
<dbReference type="InterPro" id="IPR000427">
    <property type="entry name" value="Papillomavirus_E2_C"/>
</dbReference>
<dbReference type="GO" id="GO:0006260">
    <property type="term" value="P:DNA replication"/>
    <property type="evidence" value="ECO:0007669"/>
    <property type="project" value="UniProtKB-KW"/>
</dbReference>
<dbReference type="Proteomes" id="UP000246978">
    <property type="component" value="Segment"/>
</dbReference>
<dbReference type="InterPro" id="IPR035975">
    <property type="entry name" value="E2/EBNA1_C_sf"/>
</dbReference>
<comment type="PTM">
    <text evidence="12">Phosphorylated.</text>
</comment>
<evidence type="ECO:0000256" key="1">
    <source>
        <dbReference type="ARBA" id="ARBA00004147"/>
    </source>
</evidence>
<comment type="similarity">
    <text evidence="12">Belongs to the papillomaviridae E2 protein family.</text>
</comment>
<feature type="compositionally biased region" description="Polar residues" evidence="13">
    <location>
        <begin position="215"/>
        <end position="224"/>
    </location>
</feature>
<proteinExistence type="inferred from homology"/>
<comment type="similarity">
    <text evidence="2">Belongs to the papillomaviridae E8^E2C protein family.</text>
</comment>
<keyword evidence="8 12" id="KW-0805">Transcription regulation</keyword>
<evidence type="ECO:0000259" key="14">
    <source>
        <dbReference type="Pfam" id="PF00508"/>
    </source>
</evidence>
<accession>A0A1L6KTE2</accession>
<dbReference type="Gene3D" id="3.30.70.330">
    <property type="match status" value="1"/>
</dbReference>
<dbReference type="HAMAP" id="MF_04001">
    <property type="entry name" value="PPV_E2"/>
    <property type="match status" value="1"/>
</dbReference>
<name>A0A1L6KTE2_9PAPI</name>
<evidence type="ECO:0000313" key="17">
    <source>
        <dbReference type="Proteomes" id="UP000246978"/>
    </source>
</evidence>
<dbReference type="GO" id="GO:0042025">
    <property type="term" value="C:host cell nucleus"/>
    <property type="evidence" value="ECO:0007669"/>
    <property type="project" value="UniProtKB-SubCell"/>
</dbReference>
<dbReference type="InterPro" id="IPR042503">
    <property type="entry name" value="Regulatory_protein_E2_N_1"/>
</dbReference>
<comment type="function">
    <text evidence="12">Plays a role in the initiation of viral DNA replication. A dimer of E2 interacts with a dimer of E1 in order to improve specificity of E1 DNA binding activity. Once the complex recognizes and binds DNA at specific sites, the E2 dimer is removed from DNA. E2 also regulates viral transcription through binding to the E2RE response element (5'-ACCNNNNNNGGT-3') present in multiple copies in the regulatory regions of the viral genome. Activates or represses transcription depending on E2RE's position with regards to proximal promoter elements including the TATA-box. Repression occurs by sterically hindering the assembly of the transcription initiation complex.</text>
</comment>
<keyword evidence="6 12" id="KW-1048">Host nucleus</keyword>
<sequence>MENLQARFDAVQGQLLEIYEQDTNDLAVQVTYWTLVRQEQALYYYARQQGITRLGLYQVPPTRVSEKKAKDAIKMTLFLQSLQKSEFAKLSWSLTETSLERFLAAPENTFKKGGQHVTVIYDANAYNAMEYTLWGEIFHVDETDTWHKSYSDVDYDGIYYTDVQGNKVYYVNFSDDAKLYSKMGLWEVRYQNTVLSPPVTSSVPAGSPRGRHGPQTGSSTSGHKTSLHTRSQSSESDSRDSRGRSRSSSSSRTRSRSRSRSRSPSGSHTRERTPQLQTGRPPGGGRGGRRTGQQRDRRRPSPPSPGAVGTRLRTPERKAKGRLVQLIEEALDPPVLLLQGGANTLKSFRRRTSKSYPHKFTCMSTCWTWASKTCTVKSGHRMLIAFQNSEQRTSFLSTVRLPKGVTCVKGAFDSL</sequence>
<evidence type="ECO:0000256" key="8">
    <source>
        <dbReference type="ARBA" id="ARBA00023015"/>
    </source>
</evidence>
<dbReference type="Gene3D" id="2.170.200.10">
    <property type="entry name" value="Papillomavirus E2 early protein domain"/>
    <property type="match status" value="1"/>
</dbReference>
<dbReference type="InterPro" id="IPR033668">
    <property type="entry name" value="Reg_prot_E2"/>
</dbReference>
<organism evidence="16 17">
    <name type="scientific">Bos taurus papillomavirus 23</name>
    <dbReference type="NCBI Taxonomy" id="2758958"/>
    <lineage>
        <taxon>Viruses</taxon>
        <taxon>Monodnaviria</taxon>
        <taxon>Shotokuvirae</taxon>
        <taxon>Cossaviricota</taxon>
        <taxon>Papovaviricetes</taxon>
        <taxon>Zurhausenvirales</taxon>
        <taxon>Papillomaviridae</taxon>
        <taxon>Firstpapillomavirinae</taxon>
        <taxon>Xipapillomavirus</taxon>
        <taxon>Xipapillomavirus 1</taxon>
    </lineage>
</organism>
<feature type="region of interest" description="DNA-binding domain" evidence="12">
    <location>
        <begin position="332"/>
        <end position="415"/>
    </location>
</feature>
<feature type="domain" description="Papillomavirus E2 N-terminal" evidence="14">
    <location>
        <begin position="1"/>
        <end position="199"/>
    </location>
</feature>
<dbReference type="Pfam" id="PF00511">
    <property type="entry name" value="PPV_E2_C"/>
    <property type="match status" value="1"/>
</dbReference>
<dbReference type="GO" id="GO:0039693">
    <property type="term" value="P:viral DNA genome replication"/>
    <property type="evidence" value="ECO:0007669"/>
    <property type="project" value="UniProtKB-UniRule"/>
</dbReference>
<keyword evidence="7 12" id="KW-0235">DNA replication</keyword>
<dbReference type="GO" id="GO:0003677">
    <property type="term" value="F:DNA binding"/>
    <property type="evidence" value="ECO:0007669"/>
    <property type="project" value="UniProtKB-UniRule"/>
</dbReference>